<keyword evidence="1" id="KW-0175">Coiled coil</keyword>
<evidence type="ECO:0000313" key="3">
    <source>
        <dbReference type="Proteomes" id="UP001152523"/>
    </source>
</evidence>
<gene>
    <name evidence="2" type="ORF">CEPIT_LOCUS1892</name>
</gene>
<evidence type="ECO:0000313" key="2">
    <source>
        <dbReference type="EMBL" id="CAH9063023.1"/>
    </source>
</evidence>
<dbReference type="Proteomes" id="UP001152523">
    <property type="component" value="Unassembled WGS sequence"/>
</dbReference>
<keyword evidence="3" id="KW-1185">Reference proteome</keyword>
<evidence type="ECO:0000256" key="1">
    <source>
        <dbReference type="SAM" id="Coils"/>
    </source>
</evidence>
<dbReference type="AlphaFoldDB" id="A0AAV0C4X8"/>
<feature type="coiled-coil region" evidence="1">
    <location>
        <begin position="2"/>
        <end position="64"/>
    </location>
</feature>
<sequence length="249" mass="27600">MAESSNALMEEIQAQLQAAEEELRLARSSNPSADDVQAQMKAVREEMRQRIIFLQRENDALRSQVQSVVAIASSSRWGKEIMSAASWWDTDPIPASTSTLTFTTESFPEVLNFDPNGSPYSPVISQLVPYKPLIPEMTPATSIPMCFFPDSLRTRPPTSGLQTVNQQMLIPITVSAPTVPFVPHSGTNTSGGAGPSTRLVPLTNPRRNVFRNLFVEPQRRQVPGHVDMTKGVDINNQRRQEPEVSPYSH</sequence>
<protein>
    <submittedName>
        <fullName evidence="2">Uncharacterized protein</fullName>
    </submittedName>
</protein>
<proteinExistence type="predicted"/>
<reference evidence="2" key="1">
    <citation type="submission" date="2022-07" db="EMBL/GenBank/DDBJ databases">
        <authorList>
            <person name="Macas J."/>
            <person name="Novak P."/>
            <person name="Neumann P."/>
        </authorList>
    </citation>
    <scope>NUCLEOTIDE SEQUENCE</scope>
</reference>
<name>A0AAV0C4X8_9ASTE</name>
<dbReference type="EMBL" id="CAMAPF010000011">
    <property type="protein sequence ID" value="CAH9063023.1"/>
    <property type="molecule type" value="Genomic_DNA"/>
</dbReference>
<accession>A0AAV0C4X8</accession>
<comment type="caution">
    <text evidence="2">The sequence shown here is derived from an EMBL/GenBank/DDBJ whole genome shotgun (WGS) entry which is preliminary data.</text>
</comment>
<organism evidence="2 3">
    <name type="scientific">Cuscuta epithymum</name>
    <dbReference type="NCBI Taxonomy" id="186058"/>
    <lineage>
        <taxon>Eukaryota</taxon>
        <taxon>Viridiplantae</taxon>
        <taxon>Streptophyta</taxon>
        <taxon>Embryophyta</taxon>
        <taxon>Tracheophyta</taxon>
        <taxon>Spermatophyta</taxon>
        <taxon>Magnoliopsida</taxon>
        <taxon>eudicotyledons</taxon>
        <taxon>Gunneridae</taxon>
        <taxon>Pentapetalae</taxon>
        <taxon>asterids</taxon>
        <taxon>lamiids</taxon>
        <taxon>Solanales</taxon>
        <taxon>Convolvulaceae</taxon>
        <taxon>Cuscuteae</taxon>
        <taxon>Cuscuta</taxon>
        <taxon>Cuscuta subgen. Cuscuta</taxon>
    </lineage>
</organism>